<dbReference type="RefSeq" id="WP_126628038.1">
    <property type="nucleotide sequence ID" value="NZ_BIFT01000001.1"/>
</dbReference>
<evidence type="ECO:0000313" key="3">
    <source>
        <dbReference type="EMBL" id="GCE27743.1"/>
    </source>
</evidence>
<keyword evidence="2" id="KW-1133">Transmembrane helix</keyword>
<protein>
    <submittedName>
        <fullName evidence="3">Uncharacterized protein</fullName>
    </submittedName>
</protein>
<name>A0A402B8K6_9CHLR</name>
<feature type="region of interest" description="Disordered" evidence="1">
    <location>
        <begin position="44"/>
        <end position="75"/>
    </location>
</feature>
<accession>A0A402B8K6</accession>
<evidence type="ECO:0000256" key="1">
    <source>
        <dbReference type="SAM" id="MobiDB-lite"/>
    </source>
</evidence>
<evidence type="ECO:0000256" key="2">
    <source>
        <dbReference type="SAM" id="Phobius"/>
    </source>
</evidence>
<organism evidence="3 4">
    <name type="scientific">Dictyobacter alpinus</name>
    <dbReference type="NCBI Taxonomy" id="2014873"/>
    <lineage>
        <taxon>Bacteria</taxon>
        <taxon>Bacillati</taxon>
        <taxon>Chloroflexota</taxon>
        <taxon>Ktedonobacteria</taxon>
        <taxon>Ktedonobacterales</taxon>
        <taxon>Dictyobacteraceae</taxon>
        <taxon>Dictyobacter</taxon>
    </lineage>
</organism>
<sequence length="223" mass="24012">MQQSAKPQNTGATSLIITAITLFALSGAILGFAIGAFTHPRAPQQVANNNNNNNNKPAAKPTTAVKPTATPTPSVIAQPVGCPAMTTASNLDGMTFTVTLVVKNKVQGTCDPAKEPNMINDNVTCRIWLAKAKDDKHPVIENDEKLFNKPESFATPFPNEVPNGLVFSNGASQTQMCKQGQANWTVNLSPNLPKGKYFVVGLTNWGTYYNWSWSGLFDTSKNK</sequence>
<dbReference type="AlphaFoldDB" id="A0A402B8K6"/>
<comment type="caution">
    <text evidence="3">The sequence shown here is derived from an EMBL/GenBank/DDBJ whole genome shotgun (WGS) entry which is preliminary data.</text>
</comment>
<reference evidence="4" key="1">
    <citation type="submission" date="2018-12" db="EMBL/GenBank/DDBJ databases">
        <title>Tengunoibacter tsumagoiensis gen. nov., sp. nov., Dictyobacter kobayashii sp. nov., D. alpinus sp. nov., and D. joshuensis sp. nov. and description of Dictyobacteraceae fam. nov. within the order Ktedonobacterales isolated from Tengu-no-mugimeshi.</title>
        <authorList>
            <person name="Wang C.M."/>
            <person name="Zheng Y."/>
            <person name="Sakai Y."/>
            <person name="Toyoda A."/>
            <person name="Minakuchi Y."/>
            <person name="Abe K."/>
            <person name="Yokota A."/>
            <person name="Yabe S."/>
        </authorList>
    </citation>
    <scope>NUCLEOTIDE SEQUENCE [LARGE SCALE GENOMIC DNA]</scope>
    <source>
        <strain evidence="4">Uno16</strain>
    </source>
</reference>
<dbReference type="EMBL" id="BIFT01000001">
    <property type="protein sequence ID" value="GCE27743.1"/>
    <property type="molecule type" value="Genomic_DNA"/>
</dbReference>
<feature type="transmembrane region" description="Helical" evidence="2">
    <location>
        <begin position="12"/>
        <end position="37"/>
    </location>
</feature>
<dbReference type="Proteomes" id="UP000287171">
    <property type="component" value="Unassembled WGS sequence"/>
</dbReference>
<feature type="compositionally biased region" description="Low complexity" evidence="1">
    <location>
        <begin position="48"/>
        <end position="73"/>
    </location>
</feature>
<dbReference type="OrthoDB" id="160292at2"/>
<keyword evidence="2" id="KW-0472">Membrane</keyword>
<keyword evidence="2" id="KW-0812">Transmembrane</keyword>
<evidence type="ECO:0000313" key="4">
    <source>
        <dbReference type="Proteomes" id="UP000287171"/>
    </source>
</evidence>
<proteinExistence type="predicted"/>
<gene>
    <name evidence="3" type="ORF">KDA_32270</name>
</gene>
<keyword evidence="4" id="KW-1185">Reference proteome</keyword>